<dbReference type="PATRIC" id="fig|1002809.3.peg.1427"/>
<dbReference type="HOGENOM" id="CLU_129884_3_0_9"/>
<protein>
    <recommendedName>
        <fullName evidence="3">Transcriptional regulator</fullName>
    </recommendedName>
</protein>
<reference evidence="1 2" key="2">
    <citation type="journal article" date="2012" name="J. Biosci. Bioeng.">
        <title>Complete genome sequence and characterization of the N-acylhomoserine lactone-degrading gene of the potato leaf-associated Solibacillus silvestris.</title>
        <authorList>
            <person name="Morohoshi T."/>
            <person name="Tominaga Y."/>
            <person name="Someya N."/>
            <person name="Ikeda T."/>
        </authorList>
    </citation>
    <scope>NUCLEOTIDE SEQUENCE [LARGE SCALE GENOMIC DNA]</scope>
    <source>
        <strain evidence="1 2">StLB046</strain>
    </source>
</reference>
<evidence type="ECO:0008006" key="3">
    <source>
        <dbReference type="Google" id="ProtNLM"/>
    </source>
</evidence>
<dbReference type="STRING" id="1002809.SSIL_1415"/>
<dbReference type="NCBIfam" id="TIGR01636">
    <property type="entry name" value="phage_rinA"/>
    <property type="match status" value="1"/>
</dbReference>
<dbReference type="KEGG" id="siv:SSIL_1415"/>
<dbReference type="Proteomes" id="UP000006691">
    <property type="component" value="Chromosome"/>
</dbReference>
<dbReference type="RefSeq" id="WP_014823291.1">
    <property type="nucleotide sequence ID" value="NC_018065.1"/>
</dbReference>
<reference evidence="2" key="1">
    <citation type="submission" date="2011-04" db="EMBL/GenBank/DDBJ databases">
        <title>Genome sequence of Solibacillus silvestris StLB046.</title>
        <authorList>
            <person name="Morohoshi T."/>
            <person name="Someya N."/>
            <person name="Ikeda T."/>
        </authorList>
    </citation>
    <scope>NUCLEOTIDE SEQUENCE [LARGE SCALE GENOMIC DNA]</scope>
    <source>
        <strain evidence="2">StLB046</strain>
    </source>
</reference>
<gene>
    <name evidence="1" type="ordered locus">SSIL_1415</name>
</gene>
<accession>F2F2K0</accession>
<evidence type="ECO:0000313" key="1">
    <source>
        <dbReference type="EMBL" id="BAK15838.1"/>
    </source>
</evidence>
<sequence>MKLSQAQNKLIEEYWMNIDDYRKKLKFREWELTENKKIDENIGGGKSNRISDTTANKAILLAEDEQYQNFKRIIQAVDKVYSSSKDELKRFADVRYLSEDSNYIDWDTVADEMRSTKPKMYGMRNQLIDRTARELGWL</sequence>
<dbReference type="AlphaFoldDB" id="F2F2K0"/>
<proteinExistence type="predicted"/>
<name>F2F2K0_SOLSS</name>
<dbReference type="InterPro" id="IPR006523">
    <property type="entry name" value="RinA"/>
</dbReference>
<keyword evidence="2" id="KW-1185">Reference proteome</keyword>
<evidence type="ECO:0000313" key="2">
    <source>
        <dbReference type="Proteomes" id="UP000006691"/>
    </source>
</evidence>
<organism evidence="1 2">
    <name type="scientific">Solibacillus silvestris (strain StLB046)</name>
    <name type="common">Bacillus silvestris</name>
    <dbReference type="NCBI Taxonomy" id="1002809"/>
    <lineage>
        <taxon>Bacteria</taxon>
        <taxon>Bacillati</taxon>
        <taxon>Bacillota</taxon>
        <taxon>Bacilli</taxon>
        <taxon>Bacillales</taxon>
        <taxon>Caryophanaceae</taxon>
        <taxon>Solibacillus</taxon>
    </lineage>
</organism>
<dbReference type="EMBL" id="AP012157">
    <property type="protein sequence ID" value="BAK15838.1"/>
    <property type="molecule type" value="Genomic_DNA"/>
</dbReference>